<dbReference type="InterPro" id="IPR006059">
    <property type="entry name" value="SBP"/>
</dbReference>
<reference evidence="6 7" key="1">
    <citation type="submission" date="2017-08" db="EMBL/GenBank/DDBJ databases">
        <title>Draft genome sequence of filamentous cyanobacterium Calothrix elsteri CCALA 953.</title>
        <authorList>
            <person name="Gagunashvili A.N."/>
            <person name="Elster J."/>
            <person name="Andresson O.S."/>
        </authorList>
    </citation>
    <scope>NUCLEOTIDE SEQUENCE [LARGE SCALE GENOMIC DNA]</scope>
    <source>
        <strain evidence="6 7">CCALA 953</strain>
    </source>
</reference>
<keyword evidence="4" id="KW-0574">Periplasm</keyword>
<dbReference type="PANTHER" id="PTHR30222:SF17">
    <property type="entry name" value="SPERMIDINE_PUTRESCINE-BINDING PERIPLASMIC PROTEIN"/>
    <property type="match status" value="1"/>
</dbReference>
<evidence type="ECO:0000256" key="2">
    <source>
        <dbReference type="ARBA" id="ARBA00022448"/>
    </source>
</evidence>
<evidence type="ECO:0000256" key="4">
    <source>
        <dbReference type="ARBA" id="ARBA00022764"/>
    </source>
</evidence>
<dbReference type="GO" id="GO:0019808">
    <property type="term" value="F:polyamine binding"/>
    <property type="evidence" value="ECO:0007669"/>
    <property type="project" value="InterPro"/>
</dbReference>
<evidence type="ECO:0000256" key="3">
    <source>
        <dbReference type="ARBA" id="ARBA00022729"/>
    </source>
</evidence>
<feature type="binding site" evidence="5">
    <location>
        <begin position="183"/>
        <end position="186"/>
    </location>
    <ligand>
        <name>spermidine</name>
        <dbReference type="ChEBI" id="CHEBI:57834"/>
    </ligand>
</feature>
<dbReference type="CDD" id="cd13590">
    <property type="entry name" value="PBP2_PotD_PotF_like"/>
    <property type="match status" value="1"/>
</dbReference>
<keyword evidence="2" id="KW-0813">Transport</keyword>
<feature type="binding site" evidence="5">
    <location>
        <position position="99"/>
    </location>
    <ligand>
        <name>spermidine</name>
        <dbReference type="ChEBI" id="CHEBI:57834"/>
    </ligand>
</feature>
<comment type="caution">
    <text evidence="6">The sequence shown here is derived from an EMBL/GenBank/DDBJ whole genome shotgun (WGS) entry which is preliminary data.</text>
</comment>
<dbReference type="PRINTS" id="PR00909">
    <property type="entry name" value="SPERMDNBNDNG"/>
</dbReference>
<protein>
    <submittedName>
        <fullName evidence="6">Polyamine ABC transporter substrate-binding protein</fullName>
    </submittedName>
</protein>
<evidence type="ECO:0000313" key="7">
    <source>
        <dbReference type="Proteomes" id="UP000218238"/>
    </source>
</evidence>
<accession>A0A2A2TLJ5</accession>
<dbReference type="PANTHER" id="PTHR30222">
    <property type="entry name" value="SPERMIDINE/PUTRESCINE-BINDING PERIPLASMIC PROTEIN"/>
    <property type="match status" value="1"/>
</dbReference>
<keyword evidence="7" id="KW-1185">Reference proteome</keyword>
<dbReference type="AlphaFoldDB" id="A0A2A2TLJ5"/>
<name>A0A2A2TLJ5_9CYAN</name>
<dbReference type="PIRSF" id="PIRSF019574">
    <property type="entry name" value="Periplasmic_polyamine_BP"/>
    <property type="match status" value="1"/>
</dbReference>
<dbReference type="GO" id="GO:0015846">
    <property type="term" value="P:polyamine transport"/>
    <property type="evidence" value="ECO:0007669"/>
    <property type="project" value="InterPro"/>
</dbReference>
<dbReference type="Proteomes" id="UP000218238">
    <property type="component" value="Unassembled WGS sequence"/>
</dbReference>
<dbReference type="Pfam" id="PF13416">
    <property type="entry name" value="SBP_bac_8"/>
    <property type="match status" value="1"/>
</dbReference>
<dbReference type="OrthoDB" id="9769319at2"/>
<dbReference type="InterPro" id="IPR001188">
    <property type="entry name" value="Sperm_putr-bd"/>
</dbReference>
<dbReference type="GO" id="GO:0042597">
    <property type="term" value="C:periplasmic space"/>
    <property type="evidence" value="ECO:0007669"/>
    <property type="project" value="UniProtKB-SubCell"/>
</dbReference>
<evidence type="ECO:0000256" key="5">
    <source>
        <dbReference type="PIRSR" id="PIRSR019574-1"/>
    </source>
</evidence>
<dbReference type="EMBL" id="NTFS01000063">
    <property type="protein sequence ID" value="PAX58094.1"/>
    <property type="molecule type" value="Genomic_DNA"/>
</dbReference>
<proteinExistence type="predicted"/>
<dbReference type="SUPFAM" id="SSF53850">
    <property type="entry name" value="Periplasmic binding protein-like II"/>
    <property type="match status" value="1"/>
</dbReference>
<evidence type="ECO:0000313" key="6">
    <source>
        <dbReference type="EMBL" id="PAX58094.1"/>
    </source>
</evidence>
<sequence length="362" mass="41307">MTKRREFIKSLAALSGLSLTGCGWKLGNVRSQTTTKGQRDQLYLFTWTQYTDDKELLKAFTSQTGIKLFADLYDSNEVMLAKMLAGGGGAYSVIYPTDYVVQKMLDKDLLAEIKRDRLVGIDNLFTQFQNPPYDPNNRYSIPFTWGTTGFIYNTEALTTPPDSWEYLWKNSDKLNRKMTLLSDTREVFGAVLKMLGYSYNSKNESEIKQAYEKLQELKPSLSGFDTDAWRNKILSGDLLLAMCYSGDAIKIMKENPKFKYVIPKNGTSLWTDTLVIHKYAPNPDGAYAWINYLLQPEVSAKLTTHQSLATPNQASFDLLPKRYQNNTSLFPSEEILNKCERLSPLGDIEEVYDRYWTQLTSG</sequence>
<dbReference type="Gene3D" id="3.40.190.10">
    <property type="entry name" value="Periplasmic binding protein-like II"/>
    <property type="match status" value="2"/>
</dbReference>
<keyword evidence="3" id="KW-0732">Signal</keyword>
<organism evidence="6 7">
    <name type="scientific">Brunnivagina elsteri CCALA 953</name>
    <dbReference type="NCBI Taxonomy" id="987040"/>
    <lineage>
        <taxon>Bacteria</taxon>
        <taxon>Bacillati</taxon>
        <taxon>Cyanobacteriota</taxon>
        <taxon>Cyanophyceae</taxon>
        <taxon>Nostocales</taxon>
        <taxon>Calotrichaceae</taxon>
        <taxon>Brunnivagina</taxon>
    </lineage>
</organism>
<comment type="subcellular location">
    <subcellularLocation>
        <location evidence="1">Periplasm</location>
    </subcellularLocation>
</comment>
<gene>
    <name evidence="6" type="ORF">CK510_08310</name>
</gene>
<evidence type="ECO:0000256" key="1">
    <source>
        <dbReference type="ARBA" id="ARBA00004418"/>
    </source>
</evidence>
<dbReference type="PROSITE" id="PS51257">
    <property type="entry name" value="PROKAR_LIPOPROTEIN"/>
    <property type="match status" value="1"/>
</dbReference>
<dbReference type="RefSeq" id="WP_095721253.1">
    <property type="nucleotide sequence ID" value="NZ_NTFS01000063.1"/>
</dbReference>